<dbReference type="Proteomes" id="UP000290819">
    <property type="component" value="Unassembled WGS sequence"/>
</dbReference>
<dbReference type="PROSITE" id="PS51208">
    <property type="entry name" value="AUTOTRANSPORTER"/>
    <property type="match status" value="1"/>
</dbReference>
<evidence type="ECO:0000313" key="2">
    <source>
        <dbReference type="EMBL" id="RXT42281.1"/>
    </source>
</evidence>
<dbReference type="SUPFAM" id="SSF103515">
    <property type="entry name" value="Autotransporter"/>
    <property type="match status" value="1"/>
</dbReference>
<dbReference type="SMART" id="SM00869">
    <property type="entry name" value="Autotransporter"/>
    <property type="match status" value="1"/>
</dbReference>
<feature type="domain" description="Autotransporter" evidence="1">
    <location>
        <begin position="615"/>
        <end position="899"/>
    </location>
</feature>
<dbReference type="SUPFAM" id="SSF51126">
    <property type="entry name" value="Pectin lyase-like"/>
    <property type="match status" value="1"/>
</dbReference>
<sequence>MLASEPGWAACSPASANNVTATCTGTTVNQGAGAPGTSAGTDGYGVGAETGITVNVTDGATVSGTGGVFPTGILISTGTINNGVGSTVIGSRTGINFNSATLTNFGAITGTSQTGILVDVGATITNQASGTITGGQYAIGGGTGTTSVANYGTITGLTAWGISGNTVTVTNYAGASITGPGSGISGFDTASVNNSGTITGNLAFGGVGVLGNNGVTVTNNTGGSITGGLYGIYTNGTGAVSNAGTITGASRAIVFGNGNSSVFNAGTISVTSSFDAIVFSGSGNTLTLAPGSSITGNAVGTGNDTFQLGGSGAASFDASRLGPAQYAGFGTFNKVGDSTWTVTGSSVFTGAINVNAGRLLVNGDITGAGTTTVNPGGTLGGTGTVNHVIVNGGALAPGNGIGTLTVWHGLTFTAASTYMIEVSPSSADRTNVLGTATLGGATVQASFAPGTYVAKQYTIMNASLGVSGTFGSLVNTGLPLNFSSSLSYDANNVYLNLTLSYAIPGGLNANQQNVGNALTNFFNANGSIPAVYGALTPAGLTQASGETATGSQQATFNATTQFMGVLTGPFIAGRGEPVTSAGPSSYAAGDAGRGASRPERDAYAAMFAKAPVAQAYDPRWSVWTAGFGGSQTTDGNGATGSNNTTSSLAGVAVGADYRFSPDTVAGFALAGGGTSFSVDNSGYGRSDLFQAGAFVRHRSGPAYISAALAYGFQDITTDRIVTIAGVDRLHAALNANAYSGRVEGGYRFLTPWLGGLGVTPYAAGQFTTFDLPAYAETALVGTPAFALAYGAKSVTDTRSELGVRGDKSYALANAMLTLRGRVAWAHDYNTGRSAAATFQALPGASFVVNGAAQPHDSALTSASAEIRWMNGWSAAAAFEGEFADTVRSYAGKGSVRYSW</sequence>
<accession>A0A4Q1UU64</accession>
<evidence type="ECO:0000313" key="3">
    <source>
        <dbReference type="Proteomes" id="UP000290819"/>
    </source>
</evidence>
<dbReference type="InterPro" id="IPR005546">
    <property type="entry name" value="Autotransporte_beta"/>
</dbReference>
<keyword evidence="3" id="KW-1185">Reference proteome</keyword>
<comment type="caution">
    <text evidence="2">The sequence shown here is derived from an EMBL/GenBank/DDBJ whole genome shotgun (WGS) entry which is preliminary data.</text>
</comment>
<dbReference type="InterPro" id="IPR036709">
    <property type="entry name" value="Autotransporte_beta_dom_sf"/>
</dbReference>
<dbReference type="Pfam" id="PF03797">
    <property type="entry name" value="Autotransporter"/>
    <property type="match status" value="1"/>
</dbReference>
<dbReference type="EMBL" id="MZXW01000035">
    <property type="protein sequence ID" value="RXT42281.1"/>
    <property type="molecule type" value="Genomic_DNA"/>
</dbReference>
<organism evidence="2 3">
    <name type="scientific">Bradyrhizobium betae</name>
    <dbReference type="NCBI Taxonomy" id="244734"/>
    <lineage>
        <taxon>Bacteria</taxon>
        <taxon>Pseudomonadati</taxon>
        <taxon>Pseudomonadota</taxon>
        <taxon>Alphaproteobacteria</taxon>
        <taxon>Hyphomicrobiales</taxon>
        <taxon>Nitrobacteraceae</taxon>
        <taxon>Bradyrhizobium</taxon>
    </lineage>
</organism>
<reference evidence="2 3" key="1">
    <citation type="submission" date="2017-03" db="EMBL/GenBank/DDBJ databases">
        <authorList>
            <person name="Safronova V.I."/>
            <person name="Sazanova A.L."/>
            <person name="Chirak E.R."/>
        </authorList>
    </citation>
    <scope>NUCLEOTIDE SEQUENCE [LARGE SCALE GENOMIC DNA]</scope>
    <source>
        <strain evidence="2 3">Opo-243</strain>
    </source>
</reference>
<name>A0A4Q1UU64_9BRAD</name>
<evidence type="ECO:0000259" key="1">
    <source>
        <dbReference type="PROSITE" id="PS51208"/>
    </source>
</evidence>
<dbReference type="AlphaFoldDB" id="A0A4Q1UU64"/>
<protein>
    <recommendedName>
        <fullName evidence="1">Autotransporter domain-containing protein</fullName>
    </recommendedName>
</protein>
<proteinExistence type="predicted"/>
<gene>
    <name evidence="2" type="ORF">B5V03_25130</name>
</gene>
<dbReference type="Gene3D" id="2.40.128.130">
    <property type="entry name" value="Autotransporter beta-domain"/>
    <property type="match status" value="1"/>
</dbReference>
<dbReference type="InterPro" id="IPR011050">
    <property type="entry name" value="Pectin_lyase_fold/virulence"/>
</dbReference>